<evidence type="ECO:0000256" key="1">
    <source>
        <dbReference type="SAM" id="MobiDB-lite"/>
    </source>
</evidence>
<feature type="compositionally biased region" description="Low complexity" evidence="1">
    <location>
        <begin position="22"/>
        <end position="34"/>
    </location>
</feature>
<evidence type="ECO:0000313" key="2">
    <source>
        <dbReference type="EMBL" id="MBX03773.1"/>
    </source>
</evidence>
<dbReference type="EMBL" id="GGEC01023289">
    <property type="protein sequence ID" value="MBX03773.1"/>
    <property type="molecule type" value="Transcribed_RNA"/>
</dbReference>
<proteinExistence type="predicted"/>
<sequence length="82" mass="8870">MGGDSSSRSANSGQQRSKKRSCNSSSNNSSNSRNKNSRQKTLGMAWGANSLSASRSSFRSSPFSDFGRFPLSLFLFLCVFSS</sequence>
<feature type="compositionally biased region" description="Polar residues" evidence="1">
    <location>
        <begin position="1"/>
        <end position="13"/>
    </location>
</feature>
<organism evidence="2">
    <name type="scientific">Rhizophora mucronata</name>
    <name type="common">Asiatic mangrove</name>
    <dbReference type="NCBI Taxonomy" id="61149"/>
    <lineage>
        <taxon>Eukaryota</taxon>
        <taxon>Viridiplantae</taxon>
        <taxon>Streptophyta</taxon>
        <taxon>Embryophyta</taxon>
        <taxon>Tracheophyta</taxon>
        <taxon>Spermatophyta</taxon>
        <taxon>Magnoliopsida</taxon>
        <taxon>eudicotyledons</taxon>
        <taxon>Gunneridae</taxon>
        <taxon>Pentapetalae</taxon>
        <taxon>rosids</taxon>
        <taxon>fabids</taxon>
        <taxon>Malpighiales</taxon>
        <taxon>Rhizophoraceae</taxon>
        <taxon>Rhizophora</taxon>
    </lineage>
</organism>
<name>A0A2P2KDF9_RHIMU</name>
<dbReference type="AlphaFoldDB" id="A0A2P2KDF9"/>
<accession>A0A2P2KDF9</accession>
<protein>
    <submittedName>
        <fullName evidence="2">Uncharacterized protein</fullName>
    </submittedName>
</protein>
<feature type="region of interest" description="Disordered" evidence="1">
    <location>
        <begin position="1"/>
        <end position="44"/>
    </location>
</feature>
<reference evidence="2" key="1">
    <citation type="submission" date="2018-02" db="EMBL/GenBank/DDBJ databases">
        <title>Rhizophora mucronata_Transcriptome.</title>
        <authorList>
            <person name="Meera S.P."/>
            <person name="Sreeshan A."/>
            <person name="Augustine A."/>
        </authorList>
    </citation>
    <scope>NUCLEOTIDE SEQUENCE</scope>
    <source>
        <tissue evidence="2">Leaf</tissue>
    </source>
</reference>